<dbReference type="EMBL" id="AP024819">
    <property type="protein sequence ID" value="BCZ19059.1"/>
    <property type="molecule type" value="Genomic_DNA"/>
</dbReference>
<organism evidence="2 3">
    <name type="scientific">Helicobacter gastrofelis</name>
    <dbReference type="NCBI Taxonomy" id="2849642"/>
    <lineage>
        <taxon>Bacteria</taxon>
        <taxon>Pseudomonadati</taxon>
        <taxon>Campylobacterota</taxon>
        <taxon>Epsilonproteobacteria</taxon>
        <taxon>Campylobacterales</taxon>
        <taxon>Helicobacteraceae</taxon>
        <taxon>Helicobacter</taxon>
    </lineage>
</organism>
<evidence type="ECO:0000313" key="3">
    <source>
        <dbReference type="Proteomes" id="UP000826146"/>
    </source>
</evidence>
<gene>
    <name evidence="2" type="ORF">NHP190012_07010</name>
</gene>
<evidence type="ECO:0000313" key="2">
    <source>
        <dbReference type="EMBL" id="BCZ19059.1"/>
    </source>
</evidence>
<accession>A0ABM7SE74</accession>
<dbReference type="SUPFAM" id="SSF103190">
    <property type="entry name" value="Sensory domain-like"/>
    <property type="match status" value="1"/>
</dbReference>
<dbReference type="Proteomes" id="UP000826146">
    <property type="component" value="Chromosome"/>
</dbReference>
<keyword evidence="1" id="KW-1133">Transmembrane helix</keyword>
<evidence type="ECO:0000256" key="1">
    <source>
        <dbReference type="SAM" id="Phobius"/>
    </source>
</evidence>
<dbReference type="Gene3D" id="3.30.450.20">
    <property type="entry name" value="PAS domain"/>
    <property type="match status" value="1"/>
</dbReference>
<evidence type="ECO:0008006" key="4">
    <source>
        <dbReference type="Google" id="ProtNLM"/>
    </source>
</evidence>
<name>A0ABM7SE74_9HELI</name>
<protein>
    <recommendedName>
        <fullName evidence="4">Methyl-accepting chemotaxis protein</fullName>
    </recommendedName>
</protein>
<reference evidence="2 3" key="1">
    <citation type="submission" date="2021-07" db="EMBL/GenBank/DDBJ databases">
        <title>Novel Helicobacter sp. Isolated from a cat.</title>
        <authorList>
            <person name="Rimbara E."/>
            <person name="Suzuki M."/>
        </authorList>
    </citation>
    <scope>NUCLEOTIDE SEQUENCE [LARGE SCALE GENOMIC DNA]</scope>
    <source>
        <strain evidence="3">NHP19-012</strain>
    </source>
</reference>
<keyword evidence="1" id="KW-0472">Membrane</keyword>
<keyword evidence="1" id="KW-0812">Transmembrane</keyword>
<dbReference type="InterPro" id="IPR029151">
    <property type="entry name" value="Sensor-like_sf"/>
</dbReference>
<keyword evidence="3" id="KW-1185">Reference proteome</keyword>
<feature type="transmembrane region" description="Helical" evidence="1">
    <location>
        <begin position="13"/>
        <end position="34"/>
    </location>
</feature>
<proteinExistence type="predicted"/>
<sequence length="162" mass="18277">MGLNIRLGFKTKIISVLAVLLILVFGTTIVIIGVKIRNNLTQQAQASLKTNINILSSTIKEWDRNTLSILRQTAHSFEKMSLNDTGQVKQVLEFTNDNMNSADMYVAFEDGRIIKLQGNEPTGYDPRIRSWYQNAKAAMDVSISKPYIDAYTKKSLLPILWP</sequence>